<dbReference type="Gene3D" id="3.20.20.140">
    <property type="entry name" value="Metal-dependent hydrolases"/>
    <property type="match status" value="1"/>
</dbReference>
<dbReference type="Gene3D" id="3.10.310.70">
    <property type="match status" value="1"/>
</dbReference>
<evidence type="ECO:0000259" key="2">
    <source>
        <dbReference type="Pfam" id="PF07969"/>
    </source>
</evidence>
<evidence type="ECO:0000313" key="3">
    <source>
        <dbReference type="EMBL" id="MFC6883873.1"/>
    </source>
</evidence>
<evidence type="ECO:0000256" key="1">
    <source>
        <dbReference type="SAM" id="MobiDB-lite"/>
    </source>
</evidence>
<dbReference type="SUPFAM" id="SSF51338">
    <property type="entry name" value="Composite domain of metallo-dependent hydrolases"/>
    <property type="match status" value="1"/>
</dbReference>
<dbReference type="EMBL" id="JBHSXS010000022">
    <property type="protein sequence ID" value="MFC6883873.1"/>
    <property type="molecule type" value="Genomic_DNA"/>
</dbReference>
<dbReference type="SUPFAM" id="SSF51556">
    <property type="entry name" value="Metallo-dependent hydrolases"/>
    <property type="match status" value="1"/>
</dbReference>
<comment type="caution">
    <text evidence="3">The sequence shown here is derived from an EMBL/GenBank/DDBJ whole genome shotgun (WGS) entry which is preliminary data.</text>
</comment>
<feature type="compositionally biased region" description="Gly residues" evidence="1">
    <location>
        <begin position="135"/>
        <end position="146"/>
    </location>
</feature>
<dbReference type="Pfam" id="PF07969">
    <property type="entry name" value="Amidohydro_3"/>
    <property type="match status" value="1"/>
</dbReference>
<feature type="region of interest" description="Disordered" evidence="1">
    <location>
        <begin position="125"/>
        <end position="152"/>
    </location>
</feature>
<dbReference type="GO" id="GO:0016787">
    <property type="term" value="F:hydrolase activity"/>
    <property type="evidence" value="ECO:0007669"/>
    <property type="project" value="UniProtKB-KW"/>
</dbReference>
<organism evidence="3 4">
    <name type="scientific">Actinomadura yumaensis</name>
    <dbReference type="NCBI Taxonomy" id="111807"/>
    <lineage>
        <taxon>Bacteria</taxon>
        <taxon>Bacillati</taxon>
        <taxon>Actinomycetota</taxon>
        <taxon>Actinomycetes</taxon>
        <taxon>Streptosporangiales</taxon>
        <taxon>Thermomonosporaceae</taxon>
        <taxon>Actinomadura</taxon>
    </lineage>
</organism>
<dbReference type="InterPro" id="IPR032466">
    <property type="entry name" value="Metal_Hydrolase"/>
</dbReference>
<dbReference type="InterPro" id="IPR033932">
    <property type="entry name" value="YtcJ-like"/>
</dbReference>
<dbReference type="Proteomes" id="UP001596380">
    <property type="component" value="Unassembled WGS sequence"/>
</dbReference>
<dbReference type="RefSeq" id="WP_160823073.1">
    <property type="nucleotide sequence ID" value="NZ_JBHSXS010000022.1"/>
</dbReference>
<name>A0ABW2CS41_9ACTN</name>
<dbReference type="CDD" id="cd01300">
    <property type="entry name" value="YtcJ_like"/>
    <property type="match status" value="1"/>
</dbReference>
<proteinExistence type="predicted"/>
<dbReference type="PANTHER" id="PTHR22642:SF2">
    <property type="entry name" value="PROTEIN LONG AFTER FAR-RED 3"/>
    <property type="match status" value="1"/>
</dbReference>
<evidence type="ECO:0000313" key="4">
    <source>
        <dbReference type="Proteomes" id="UP001596380"/>
    </source>
</evidence>
<reference evidence="4" key="1">
    <citation type="journal article" date="2019" name="Int. J. Syst. Evol. Microbiol.">
        <title>The Global Catalogue of Microorganisms (GCM) 10K type strain sequencing project: providing services to taxonomists for standard genome sequencing and annotation.</title>
        <authorList>
            <consortium name="The Broad Institute Genomics Platform"/>
            <consortium name="The Broad Institute Genome Sequencing Center for Infectious Disease"/>
            <person name="Wu L."/>
            <person name="Ma J."/>
        </authorList>
    </citation>
    <scope>NUCLEOTIDE SEQUENCE [LARGE SCALE GENOMIC DNA]</scope>
    <source>
        <strain evidence="4">JCM 3369</strain>
    </source>
</reference>
<dbReference type="PANTHER" id="PTHR22642">
    <property type="entry name" value="IMIDAZOLONEPROPIONASE"/>
    <property type="match status" value="1"/>
</dbReference>
<accession>A0ABW2CS41</accession>
<dbReference type="InterPro" id="IPR011059">
    <property type="entry name" value="Metal-dep_hydrolase_composite"/>
</dbReference>
<dbReference type="InterPro" id="IPR013108">
    <property type="entry name" value="Amidohydro_3"/>
</dbReference>
<keyword evidence="4" id="KW-1185">Reference proteome</keyword>
<dbReference type="EC" id="3.5.-.-" evidence="3"/>
<keyword evidence="3" id="KW-0378">Hydrolase</keyword>
<feature type="domain" description="Amidohydrolase 3" evidence="2">
    <location>
        <begin position="52"/>
        <end position="576"/>
    </location>
</feature>
<gene>
    <name evidence="3" type="ORF">ACFQKB_29230</name>
</gene>
<sequence>MNVSPDLVLLGGEILTVDRGFSVAQAVAVTAGTVTAVGGTDEVRALIGPRTEVVDLRGRTALPGINDSHLHGCAFGSTRPPLALDVGFPAVRSIADIQAAVKEAATRTRAGEWIRGNGWDPGYLAECTESRHAPGEGGRAEGGPGGRMPHRRDLDAVAPDHPVYLQDFSGHLTWVNSKALELAGITSRTPAPEGGVILTGADGEPSGLLAEGAQDLAQRYLPPFTRDDLERAIRSAVATLHREGITSYTEPGLGPGGTSLFAGAAGPSTLDVYADLARGGELAARVSVLLLLTGMGGSAAEIAEGLADAKPLEDVDPRVLRVLGVKLFADGIPPNKTAWTSEEYAGGGFGGLCVHGSADALRTRELTEMIRLAHVAGHQLGVHVTGDRAIDAVVDAFEAAQAEHPRDDPRHYVIHADLVGPQSLRKLARHGFGANMNPAIKWTIADLMDEMLGPERSAYQWPVRSAVAAGVPVTSSSDAPVTYPSWRQGVAAMMLRESKASGRPSGPEECVGLPDAIRAYTANAAWQDFAEDWKGSLEPGKVADITVLDGTITSLDPHDLPDTPIAMTVFDGRVVHASEGL</sequence>
<protein>
    <submittedName>
        <fullName evidence="3">Amidohydrolase</fullName>
        <ecNumber evidence="3">3.5.-.-</ecNumber>
    </submittedName>
</protein>
<dbReference type="Gene3D" id="2.30.40.10">
    <property type="entry name" value="Urease, subunit C, domain 1"/>
    <property type="match status" value="1"/>
</dbReference>